<name>A0ABV2TLQ9_9RHOO</name>
<dbReference type="InterPro" id="IPR032687">
    <property type="entry name" value="AraC-type_N"/>
</dbReference>
<gene>
    <name evidence="5" type="ORF">ABXR19_11710</name>
</gene>
<evidence type="ECO:0000256" key="3">
    <source>
        <dbReference type="ARBA" id="ARBA00023163"/>
    </source>
</evidence>
<keyword evidence="1" id="KW-0805">Transcription regulation</keyword>
<dbReference type="PROSITE" id="PS01124">
    <property type="entry name" value="HTH_ARAC_FAMILY_2"/>
    <property type="match status" value="1"/>
</dbReference>
<evidence type="ECO:0000256" key="1">
    <source>
        <dbReference type="ARBA" id="ARBA00023015"/>
    </source>
</evidence>
<dbReference type="RefSeq" id="WP_354601316.1">
    <property type="nucleotide sequence ID" value="NZ_JBEWZI010000011.1"/>
</dbReference>
<organism evidence="5 6">
    <name type="scientific">Uliginosibacterium flavum</name>
    <dbReference type="NCBI Taxonomy" id="1396831"/>
    <lineage>
        <taxon>Bacteria</taxon>
        <taxon>Pseudomonadati</taxon>
        <taxon>Pseudomonadota</taxon>
        <taxon>Betaproteobacteria</taxon>
        <taxon>Rhodocyclales</taxon>
        <taxon>Zoogloeaceae</taxon>
        <taxon>Uliginosibacterium</taxon>
    </lineage>
</organism>
<keyword evidence="6" id="KW-1185">Reference proteome</keyword>
<comment type="caution">
    <text evidence="5">The sequence shown here is derived from an EMBL/GenBank/DDBJ whole genome shotgun (WGS) entry which is preliminary data.</text>
</comment>
<dbReference type="SUPFAM" id="SSF46689">
    <property type="entry name" value="Homeodomain-like"/>
    <property type="match status" value="1"/>
</dbReference>
<dbReference type="PANTHER" id="PTHR47894">
    <property type="entry name" value="HTH-TYPE TRANSCRIPTIONAL REGULATOR GADX"/>
    <property type="match status" value="1"/>
</dbReference>
<evidence type="ECO:0000259" key="4">
    <source>
        <dbReference type="PROSITE" id="PS01124"/>
    </source>
</evidence>
<keyword evidence="3" id="KW-0804">Transcription</keyword>
<dbReference type="Pfam" id="PF12833">
    <property type="entry name" value="HTH_18"/>
    <property type="match status" value="1"/>
</dbReference>
<sequence>MLPCYQLHTRFIPARYQAALLLEYADAQDLSSQQVLAGSGLHEAALLSPDARLSPAEYLHLLHRINQLLPGAETALQLGQQLLPGQLGPISHALLQAPSLGHALDLLLRQQTWLSPLLAPHLMQLGDQTLLYWTDACISPRLRGFVVDMMMAAVTGMSRWLSGERLPWRYRFNRTRPASLEQYTVHLGSALQFDDCLNAMSIPTTWLAQAWPRGSQARMQLALDEASLLTAGGPRESLLAALYAHLSRQLRNTPCLEQASAAFATSPATFKRHLALHGTHFQAELDQVRTHVTLQLIHNQGYSNEQIAAWLGFHDATNFRRSFKRWTGLTPSVLRSRLLPGI</sequence>
<proteinExistence type="predicted"/>
<accession>A0ABV2TLQ9</accession>
<keyword evidence="2" id="KW-0238">DNA-binding</keyword>
<evidence type="ECO:0000313" key="6">
    <source>
        <dbReference type="Proteomes" id="UP001549691"/>
    </source>
</evidence>
<dbReference type="SMART" id="SM00342">
    <property type="entry name" value="HTH_ARAC"/>
    <property type="match status" value="1"/>
</dbReference>
<reference evidence="5 6" key="1">
    <citation type="submission" date="2024-07" db="EMBL/GenBank/DDBJ databases">
        <title>Uliginosibacterium flavum JJ3220;KACC:17644.</title>
        <authorList>
            <person name="Kim M.K."/>
        </authorList>
    </citation>
    <scope>NUCLEOTIDE SEQUENCE [LARGE SCALE GENOMIC DNA]</scope>
    <source>
        <strain evidence="5 6">KACC:17644</strain>
    </source>
</reference>
<dbReference type="InterPro" id="IPR018060">
    <property type="entry name" value="HTH_AraC"/>
</dbReference>
<evidence type="ECO:0000313" key="5">
    <source>
        <dbReference type="EMBL" id="MET7014857.1"/>
    </source>
</evidence>
<dbReference type="Proteomes" id="UP001549691">
    <property type="component" value="Unassembled WGS sequence"/>
</dbReference>
<dbReference type="InterPro" id="IPR009057">
    <property type="entry name" value="Homeodomain-like_sf"/>
</dbReference>
<dbReference type="PANTHER" id="PTHR47894:SF1">
    <property type="entry name" value="HTH-TYPE TRANSCRIPTIONAL REGULATOR VQSM"/>
    <property type="match status" value="1"/>
</dbReference>
<protein>
    <submittedName>
        <fullName evidence="5">AraC family transcriptional regulator ligand-binding domain-containing protein</fullName>
    </submittedName>
</protein>
<feature type="domain" description="HTH araC/xylS-type" evidence="4">
    <location>
        <begin position="236"/>
        <end position="337"/>
    </location>
</feature>
<evidence type="ECO:0000256" key="2">
    <source>
        <dbReference type="ARBA" id="ARBA00023125"/>
    </source>
</evidence>
<dbReference type="EMBL" id="JBEWZI010000011">
    <property type="protein sequence ID" value="MET7014857.1"/>
    <property type="molecule type" value="Genomic_DNA"/>
</dbReference>
<dbReference type="Pfam" id="PF12625">
    <property type="entry name" value="Arabinose_bd"/>
    <property type="match status" value="1"/>
</dbReference>
<dbReference type="Gene3D" id="1.10.10.60">
    <property type="entry name" value="Homeodomain-like"/>
    <property type="match status" value="1"/>
</dbReference>